<sequence>MDSIKTIIKRFFIDRFHDQSAQMAYYFMLSIFPFLIFALSLVSFLPIRVEDVLSAIEPFAPKGSYHLIKSNIMSILGQQQTKIASFSLLAAFWIASMAVQSLVRAMNDAFNIVRREGFFLALGKDLILTLSLMVTLTFSLLVPIAEEIGRLLLATHVQLPSSFHKWWLLSKWVIGSIYLFFFFLFLYKVVPSTKVSLLNVIPGAIFATVGWQSVSFAFSFYVSYAASYTKLYGQLGNIIVLMIWFYFTAAVLLIGGLLNATWMENKLKSR</sequence>
<protein>
    <submittedName>
        <fullName evidence="7">YihY/virulence factor BrkB family protein</fullName>
    </submittedName>
</protein>
<proteinExistence type="predicted"/>
<dbReference type="PANTHER" id="PTHR30213">
    <property type="entry name" value="INNER MEMBRANE PROTEIN YHJD"/>
    <property type="match status" value="1"/>
</dbReference>
<reference evidence="7 8" key="1">
    <citation type="submission" date="2021-05" db="EMBL/GenBank/DDBJ databases">
        <title>Novel Bacillus species.</title>
        <authorList>
            <person name="Liu G."/>
        </authorList>
    </citation>
    <scope>NUCLEOTIDE SEQUENCE [LARGE SCALE GENOMIC DNA]</scope>
    <source>
        <strain evidence="7 8">FJAT-49732</strain>
    </source>
</reference>
<dbReference type="PANTHER" id="PTHR30213:SF0">
    <property type="entry name" value="UPF0761 MEMBRANE PROTEIN YIHY"/>
    <property type="match status" value="1"/>
</dbReference>
<keyword evidence="2" id="KW-1003">Cell membrane</keyword>
<feature type="transmembrane region" description="Helical" evidence="6">
    <location>
        <begin position="126"/>
        <end position="145"/>
    </location>
</feature>
<keyword evidence="5 6" id="KW-0472">Membrane</keyword>
<dbReference type="GO" id="GO:0005886">
    <property type="term" value="C:plasma membrane"/>
    <property type="evidence" value="ECO:0007669"/>
    <property type="project" value="UniProtKB-SubCell"/>
</dbReference>
<evidence type="ECO:0000256" key="3">
    <source>
        <dbReference type="ARBA" id="ARBA00022692"/>
    </source>
</evidence>
<dbReference type="EMBL" id="JAGYPJ010000001">
    <property type="protein sequence ID" value="MBS4200838.1"/>
    <property type="molecule type" value="Genomic_DNA"/>
</dbReference>
<dbReference type="AlphaFoldDB" id="A0A942YKW7"/>
<evidence type="ECO:0000256" key="1">
    <source>
        <dbReference type="ARBA" id="ARBA00004651"/>
    </source>
</evidence>
<evidence type="ECO:0000256" key="4">
    <source>
        <dbReference type="ARBA" id="ARBA00022989"/>
    </source>
</evidence>
<organism evidence="7 8">
    <name type="scientific">Lederbergia citrisecunda</name>
    <dbReference type="NCBI Taxonomy" id="2833583"/>
    <lineage>
        <taxon>Bacteria</taxon>
        <taxon>Bacillati</taxon>
        <taxon>Bacillota</taxon>
        <taxon>Bacilli</taxon>
        <taxon>Bacillales</taxon>
        <taxon>Bacillaceae</taxon>
        <taxon>Lederbergia</taxon>
    </lineage>
</organism>
<dbReference type="Pfam" id="PF03631">
    <property type="entry name" value="Virul_fac_BrkB"/>
    <property type="match status" value="1"/>
</dbReference>
<feature type="transmembrane region" description="Helical" evidence="6">
    <location>
        <begin position="238"/>
        <end position="260"/>
    </location>
</feature>
<dbReference type="RefSeq" id="WP_213111372.1">
    <property type="nucleotide sequence ID" value="NZ_JAGYPJ010000001.1"/>
</dbReference>
<evidence type="ECO:0000313" key="7">
    <source>
        <dbReference type="EMBL" id="MBS4200838.1"/>
    </source>
</evidence>
<dbReference type="Proteomes" id="UP000682713">
    <property type="component" value="Unassembled WGS sequence"/>
</dbReference>
<keyword evidence="4 6" id="KW-1133">Transmembrane helix</keyword>
<comment type="caution">
    <text evidence="7">The sequence shown here is derived from an EMBL/GenBank/DDBJ whole genome shotgun (WGS) entry which is preliminary data.</text>
</comment>
<name>A0A942YKW7_9BACI</name>
<accession>A0A942YKW7</accession>
<evidence type="ECO:0000256" key="6">
    <source>
        <dbReference type="SAM" id="Phobius"/>
    </source>
</evidence>
<evidence type="ECO:0000313" key="8">
    <source>
        <dbReference type="Proteomes" id="UP000682713"/>
    </source>
</evidence>
<gene>
    <name evidence="7" type="ORF">KHA93_14475</name>
</gene>
<dbReference type="PIRSF" id="PIRSF035875">
    <property type="entry name" value="RNase_BN"/>
    <property type="match status" value="1"/>
</dbReference>
<comment type="subcellular location">
    <subcellularLocation>
        <location evidence="1">Cell membrane</location>
        <topology evidence="1">Multi-pass membrane protein</topology>
    </subcellularLocation>
</comment>
<feature type="transmembrane region" description="Helical" evidence="6">
    <location>
        <begin position="83"/>
        <end position="105"/>
    </location>
</feature>
<feature type="transmembrane region" description="Helical" evidence="6">
    <location>
        <begin position="165"/>
        <end position="187"/>
    </location>
</feature>
<feature type="transmembrane region" description="Helical" evidence="6">
    <location>
        <begin position="24"/>
        <end position="45"/>
    </location>
</feature>
<keyword evidence="8" id="KW-1185">Reference proteome</keyword>
<keyword evidence="3 6" id="KW-0812">Transmembrane</keyword>
<evidence type="ECO:0000256" key="5">
    <source>
        <dbReference type="ARBA" id="ARBA00023136"/>
    </source>
</evidence>
<feature type="transmembrane region" description="Helical" evidence="6">
    <location>
        <begin position="199"/>
        <end position="226"/>
    </location>
</feature>
<dbReference type="NCBIfam" id="TIGR00765">
    <property type="entry name" value="yihY_not_rbn"/>
    <property type="match status" value="1"/>
</dbReference>
<evidence type="ECO:0000256" key="2">
    <source>
        <dbReference type="ARBA" id="ARBA00022475"/>
    </source>
</evidence>
<dbReference type="InterPro" id="IPR017039">
    <property type="entry name" value="Virul_fac_BrkB"/>
</dbReference>